<dbReference type="AlphaFoldDB" id="A0A3B1KFR5"/>
<keyword evidence="8" id="KW-1185">Reference proteome</keyword>
<evidence type="ECO:0000256" key="3">
    <source>
        <dbReference type="ARBA" id="ARBA00022514"/>
    </source>
</evidence>
<dbReference type="STRING" id="7994.ENSAMXP00000052870"/>
<dbReference type="PRINTS" id="PR01932">
    <property type="entry name" value="INTRLEUKIN17"/>
</dbReference>
<feature type="transmembrane region" description="Helical" evidence="6">
    <location>
        <begin position="36"/>
        <end position="57"/>
    </location>
</feature>
<dbReference type="SUPFAM" id="SSF57501">
    <property type="entry name" value="Cystine-knot cytokines"/>
    <property type="match status" value="1"/>
</dbReference>
<dbReference type="Pfam" id="PF06083">
    <property type="entry name" value="IL17"/>
    <property type="match status" value="1"/>
</dbReference>
<sequence>PHDVLTHQCLGLRPLSYLSDFCTFASRSPFECFLQFFRTVLVLGLVVVLLGEVCSSAKSSGGKKKGKCKAPAVQKKQNKGCRGKARKLCLTVDPAVIHFTDSSPVAPDRSISPWTYEEYYDESRIPSRIFQAKCKKTGCMTKDGHEDIGLKSKPIYYQILVLKRMKGENNSYYFQLETMNVSVGCTCVKPFVISQKE</sequence>
<organism evidence="7 8">
    <name type="scientific">Astyanax mexicanus</name>
    <name type="common">Blind cave fish</name>
    <name type="synonym">Astyanax fasciatus mexicanus</name>
    <dbReference type="NCBI Taxonomy" id="7994"/>
    <lineage>
        <taxon>Eukaryota</taxon>
        <taxon>Metazoa</taxon>
        <taxon>Chordata</taxon>
        <taxon>Craniata</taxon>
        <taxon>Vertebrata</taxon>
        <taxon>Euteleostomi</taxon>
        <taxon>Actinopterygii</taxon>
        <taxon>Neopterygii</taxon>
        <taxon>Teleostei</taxon>
        <taxon>Ostariophysi</taxon>
        <taxon>Characiformes</taxon>
        <taxon>Characoidei</taxon>
        <taxon>Acestrorhamphidae</taxon>
        <taxon>Acestrorhamphinae</taxon>
        <taxon>Astyanax</taxon>
    </lineage>
</organism>
<reference evidence="8" key="2">
    <citation type="journal article" date="2014" name="Nat. Commun.">
        <title>The cavefish genome reveals candidate genes for eye loss.</title>
        <authorList>
            <person name="McGaugh S.E."/>
            <person name="Gross J.B."/>
            <person name="Aken B."/>
            <person name="Blin M."/>
            <person name="Borowsky R."/>
            <person name="Chalopin D."/>
            <person name="Hinaux H."/>
            <person name="Jeffery W.R."/>
            <person name="Keene A."/>
            <person name="Ma L."/>
            <person name="Minx P."/>
            <person name="Murphy D."/>
            <person name="O'Quin K.E."/>
            <person name="Retaux S."/>
            <person name="Rohner N."/>
            <person name="Searle S.M."/>
            <person name="Stahl B.A."/>
            <person name="Tabin C."/>
            <person name="Volff J.N."/>
            <person name="Yoshizawa M."/>
            <person name="Warren W.C."/>
        </authorList>
    </citation>
    <scope>NUCLEOTIDE SEQUENCE [LARGE SCALE GENOMIC DNA]</scope>
    <source>
        <strain evidence="8">female</strain>
    </source>
</reference>
<keyword evidence="3" id="KW-0202">Cytokine</keyword>
<dbReference type="Ensembl" id="ENSAMXT00000039741.1">
    <property type="protein sequence ID" value="ENSAMXP00000052870.1"/>
    <property type="gene ID" value="ENSAMXG00000039772.1"/>
</dbReference>
<dbReference type="Bgee" id="ENSAMXG00000039772">
    <property type="expression patterns" value="Expressed in testis"/>
</dbReference>
<accession>A0A3B1KFR5</accession>
<dbReference type="InterPro" id="IPR020440">
    <property type="entry name" value="IL-17_chr"/>
</dbReference>
<keyword evidence="5" id="KW-0732">Signal</keyword>
<keyword evidence="6" id="KW-0812">Transmembrane</keyword>
<dbReference type="InterPro" id="IPR029034">
    <property type="entry name" value="Cystine-knot_cytokine"/>
</dbReference>
<comment type="similarity">
    <text evidence="2">Belongs to the IL-17 family.</text>
</comment>
<dbReference type="GO" id="GO:0071222">
    <property type="term" value="P:cellular response to lipopolysaccharide"/>
    <property type="evidence" value="ECO:0007669"/>
    <property type="project" value="Ensembl"/>
</dbReference>
<evidence type="ECO:0000256" key="4">
    <source>
        <dbReference type="ARBA" id="ARBA00022525"/>
    </source>
</evidence>
<dbReference type="GO" id="GO:0005125">
    <property type="term" value="F:cytokine activity"/>
    <property type="evidence" value="ECO:0007669"/>
    <property type="project" value="UniProtKB-KW"/>
</dbReference>
<dbReference type="Gene3D" id="2.10.90.10">
    <property type="entry name" value="Cystine-knot cytokines"/>
    <property type="match status" value="1"/>
</dbReference>
<evidence type="ECO:0000256" key="2">
    <source>
        <dbReference type="ARBA" id="ARBA00007236"/>
    </source>
</evidence>
<evidence type="ECO:0000313" key="8">
    <source>
        <dbReference type="Proteomes" id="UP000018467"/>
    </source>
</evidence>
<dbReference type="InParanoid" id="A0A3B1KFR5"/>
<evidence type="ECO:0000256" key="1">
    <source>
        <dbReference type="ARBA" id="ARBA00004613"/>
    </source>
</evidence>
<keyword evidence="6" id="KW-1133">Transmembrane helix</keyword>
<dbReference type="FunCoup" id="A0A3B1KFR5">
    <property type="interactions" value="926"/>
</dbReference>
<protein>
    <submittedName>
        <fullName evidence="7">Interleukin 17a/f3</fullName>
    </submittedName>
</protein>
<dbReference type="GeneTree" id="ENSGT00940000156618"/>
<proteinExistence type="inferred from homology"/>
<keyword evidence="6" id="KW-0472">Membrane</keyword>
<dbReference type="InterPro" id="IPR010345">
    <property type="entry name" value="IL-17_fam"/>
</dbReference>
<comment type="subcellular location">
    <subcellularLocation>
        <location evidence="1">Secreted</location>
    </subcellularLocation>
</comment>
<dbReference type="GO" id="GO:0006954">
    <property type="term" value="P:inflammatory response"/>
    <property type="evidence" value="ECO:0007669"/>
    <property type="project" value="InterPro"/>
</dbReference>
<evidence type="ECO:0000256" key="5">
    <source>
        <dbReference type="ARBA" id="ARBA00022729"/>
    </source>
</evidence>
<evidence type="ECO:0000313" key="7">
    <source>
        <dbReference type="Ensembl" id="ENSAMXP00000052870.1"/>
    </source>
</evidence>
<reference evidence="7" key="4">
    <citation type="submission" date="2025-09" db="UniProtKB">
        <authorList>
            <consortium name="Ensembl"/>
        </authorList>
    </citation>
    <scope>IDENTIFICATION</scope>
</reference>
<keyword evidence="4" id="KW-0964">Secreted</keyword>
<dbReference type="GO" id="GO:0005615">
    <property type="term" value="C:extracellular space"/>
    <property type="evidence" value="ECO:0007669"/>
    <property type="project" value="UniProtKB-KW"/>
</dbReference>
<name>A0A3B1KFR5_ASTMX</name>
<dbReference type="Proteomes" id="UP000018467">
    <property type="component" value="Unassembled WGS sequence"/>
</dbReference>
<reference evidence="8" key="1">
    <citation type="submission" date="2013-03" db="EMBL/GenBank/DDBJ databases">
        <authorList>
            <person name="Jeffery W."/>
            <person name="Warren W."/>
            <person name="Wilson R.K."/>
        </authorList>
    </citation>
    <scope>NUCLEOTIDE SEQUENCE</scope>
    <source>
        <strain evidence="8">female</strain>
    </source>
</reference>
<reference evidence="7" key="3">
    <citation type="submission" date="2025-08" db="UniProtKB">
        <authorList>
            <consortium name="Ensembl"/>
        </authorList>
    </citation>
    <scope>IDENTIFICATION</scope>
</reference>
<evidence type="ECO:0000256" key="6">
    <source>
        <dbReference type="SAM" id="Phobius"/>
    </source>
</evidence>